<keyword evidence="2" id="KW-1185">Reference proteome</keyword>
<comment type="caution">
    <text evidence="1">The sequence shown here is derived from an EMBL/GenBank/DDBJ whole genome shotgun (WGS) entry which is preliminary data.</text>
</comment>
<dbReference type="RefSeq" id="WP_378123936.1">
    <property type="nucleotide sequence ID" value="NZ_JBHSEK010000001.1"/>
</dbReference>
<gene>
    <name evidence="1" type="ORF">ACFO0R_02585</name>
</gene>
<dbReference type="Proteomes" id="UP001595999">
    <property type="component" value="Unassembled WGS sequence"/>
</dbReference>
<organism evidence="1 2">
    <name type="scientific">Chromobacterium aquaticum</name>
    <dbReference type="NCBI Taxonomy" id="467180"/>
    <lineage>
        <taxon>Bacteria</taxon>
        <taxon>Pseudomonadati</taxon>
        <taxon>Pseudomonadota</taxon>
        <taxon>Betaproteobacteria</taxon>
        <taxon>Neisseriales</taxon>
        <taxon>Chromobacteriaceae</taxon>
        <taxon>Chromobacterium</taxon>
    </lineage>
</organism>
<protein>
    <submittedName>
        <fullName evidence="1">Type IV pilin protein</fullName>
    </submittedName>
</protein>
<reference evidence="2" key="1">
    <citation type="journal article" date="2019" name="Int. J. Syst. Evol. Microbiol.">
        <title>The Global Catalogue of Microorganisms (GCM) 10K type strain sequencing project: providing services to taxonomists for standard genome sequencing and annotation.</title>
        <authorList>
            <consortium name="The Broad Institute Genomics Platform"/>
            <consortium name="The Broad Institute Genome Sequencing Center for Infectious Disease"/>
            <person name="Wu L."/>
            <person name="Ma J."/>
        </authorList>
    </citation>
    <scope>NUCLEOTIDE SEQUENCE [LARGE SCALE GENOMIC DNA]</scope>
    <source>
        <strain evidence="2">CGMCC 4.7608</strain>
    </source>
</reference>
<evidence type="ECO:0000313" key="2">
    <source>
        <dbReference type="Proteomes" id="UP001595999"/>
    </source>
</evidence>
<dbReference type="SUPFAM" id="SSF54523">
    <property type="entry name" value="Pili subunits"/>
    <property type="match status" value="1"/>
</dbReference>
<dbReference type="EMBL" id="JBHSEK010000001">
    <property type="protein sequence ID" value="MFC4488495.1"/>
    <property type="molecule type" value="Genomic_DNA"/>
</dbReference>
<name>A0ABV8ZPF5_9NEIS</name>
<evidence type="ECO:0000313" key="1">
    <source>
        <dbReference type="EMBL" id="MFC4488495.1"/>
    </source>
</evidence>
<dbReference type="InterPro" id="IPR045584">
    <property type="entry name" value="Pilin-like"/>
</dbReference>
<proteinExistence type="predicted"/>
<dbReference type="Gene3D" id="3.30.700.50">
    <property type="match status" value="1"/>
</dbReference>
<accession>A0ABV8ZPF5</accession>
<sequence>MTLLELLMTLALAAILAGMAWPAYQQQMLRAQLAEARAALLENLHFVQRWRLESRLRQAEWPGLPRQGTRDFDIQLGSASPGTDSAGQASFRLLARPKTGHRLAGRLLLSVDQDGNLLQCGPDEGAVPAPCRAWGD</sequence>